<evidence type="ECO:0000313" key="11">
    <source>
        <dbReference type="Proteomes" id="UP000481876"/>
    </source>
</evidence>
<keyword evidence="3 10" id="KW-0489">Methyltransferase</keyword>
<feature type="domain" description="N6 adenine-specific DNA methyltransferase N-terminal" evidence="9">
    <location>
        <begin position="12"/>
        <end position="140"/>
    </location>
</feature>
<dbReference type="InterPro" id="IPR003356">
    <property type="entry name" value="DNA_methylase_A-5"/>
</dbReference>
<dbReference type="PRINTS" id="PR00507">
    <property type="entry name" value="N12N6MTFRASE"/>
</dbReference>
<evidence type="ECO:0000256" key="4">
    <source>
        <dbReference type="ARBA" id="ARBA00022679"/>
    </source>
</evidence>
<comment type="similarity">
    <text evidence="1">Belongs to the N(4)/N(6)-methyltransferase family.</text>
</comment>
<accession>A0A6L3ZCH9</accession>
<sequence length="667" mass="74633">MALVPNNSDSTLAGFIWKNADDLRGDFPHTDFGKIILPFTVLRRLESVLESTKAAVLETYNQYKDQGLALDVLLKNASDNPFYNTSKYSLSNLGGTKTKANLEDYIANFSENVRVIFEQFDFGTIINKLAKANLLLRICNNFAAIDLHPNVVPDRTMSNVYEHLIARFGSEVGTGSEDFMTPRDIVHLAATLLLHPDDELFEHEDGVIRSIYDQTCGTGGFLTDMMNYVDTLKDRYTIAPVLIPHGQELQPETHAVALGSMLLKRLESDPSRDLSVDIKLGSTLSNDQFAGQRFHYQCSNPPFGMAWAKDAAAVQQEHKEKGFTGRFGAGLPKASDGSMLFLQNLVSKLELPENGGGRGAIILSGSPLFNGGAGSGESEIRRFILENDLLEAIIALPTEIFFRTGIGTYIWIISNRKDEARKGKIQLIDATGMGASMRKNEGNKRKVIDDNAIETISQIYADFEPSSVSKIFDYTDFGYRRVKILRPLRVDIQFDAEKLEAFKETKEFQKLDKSDRDDLIAYIEKQFGGSHDYAWFEKTFFPDIPLRKVPKPLRKALLSVFGVRNPDADAVVIDGEVQMDNDLTDYENIPLKQDIAAYMAKEVLPHAPDAIIDEKYIDAKDGQIGIVGYEINFNRYFYVFEQPRHPNVIMAEIKALSAEVAKLLGEI</sequence>
<dbReference type="GO" id="GO:0009007">
    <property type="term" value="F:site-specific DNA-methyltransferase (adenine-specific) activity"/>
    <property type="evidence" value="ECO:0007669"/>
    <property type="project" value="UniProtKB-EC"/>
</dbReference>
<protein>
    <recommendedName>
        <fullName evidence="2">site-specific DNA-methyltransferase (adenine-specific)</fullName>
        <ecNumber evidence="2">2.1.1.72</ecNumber>
    </recommendedName>
</protein>
<name>A0A6L3ZCH9_BRUAN</name>
<dbReference type="PANTHER" id="PTHR42933">
    <property type="entry name" value="SLR6095 PROTEIN"/>
    <property type="match status" value="1"/>
</dbReference>
<keyword evidence="4 10" id="KW-0808">Transferase</keyword>
<dbReference type="InterPro" id="IPR051537">
    <property type="entry name" value="DNA_Adenine_Mtase"/>
</dbReference>
<dbReference type="Pfam" id="PF12161">
    <property type="entry name" value="HsdM_N"/>
    <property type="match status" value="1"/>
</dbReference>
<evidence type="ECO:0000256" key="3">
    <source>
        <dbReference type="ARBA" id="ARBA00022603"/>
    </source>
</evidence>
<dbReference type="GO" id="GO:0009307">
    <property type="term" value="P:DNA restriction-modification system"/>
    <property type="evidence" value="ECO:0007669"/>
    <property type="project" value="UniProtKB-KW"/>
</dbReference>
<dbReference type="GO" id="GO:0008170">
    <property type="term" value="F:N-methyltransferase activity"/>
    <property type="evidence" value="ECO:0007669"/>
    <property type="project" value="InterPro"/>
</dbReference>
<dbReference type="EMBL" id="WBWS01000001">
    <property type="protein sequence ID" value="KAB2773594.1"/>
    <property type="molecule type" value="Genomic_DNA"/>
</dbReference>
<keyword evidence="6" id="KW-0680">Restriction system</keyword>
<dbReference type="AlphaFoldDB" id="A0A6L3ZCH9"/>
<dbReference type="RefSeq" id="WP_151662955.1">
    <property type="nucleotide sequence ID" value="NZ_WBWS01000001.1"/>
</dbReference>
<dbReference type="Proteomes" id="UP000481876">
    <property type="component" value="Unassembled WGS sequence"/>
</dbReference>
<dbReference type="Gene3D" id="1.20.1260.30">
    <property type="match status" value="1"/>
</dbReference>
<evidence type="ECO:0000259" key="8">
    <source>
        <dbReference type="Pfam" id="PF02384"/>
    </source>
</evidence>
<dbReference type="InterPro" id="IPR022749">
    <property type="entry name" value="D12N6_MeTrfase_N"/>
</dbReference>
<evidence type="ECO:0000256" key="2">
    <source>
        <dbReference type="ARBA" id="ARBA00011900"/>
    </source>
</evidence>
<dbReference type="GO" id="GO:0032259">
    <property type="term" value="P:methylation"/>
    <property type="evidence" value="ECO:0007669"/>
    <property type="project" value="UniProtKB-KW"/>
</dbReference>
<dbReference type="Pfam" id="PF02384">
    <property type="entry name" value="N6_Mtase"/>
    <property type="match status" value="1"/>
</dbReference>
<proteinExistence type="inferred from homology"/>
<dbReference type="EC" id="2.1.1.72" evidence="2"/>
<comment type="caution">
    <text evidence="10">The sequence shown here is derived from an EMBL/GenBank/DDBJ whole genome shotgun (WGS) entry which is preliminary data.</text>
</comment>
<evidence type="ECO:0000259" key="9">
    <source>
        <dbReference type="Pfam" id="PF12161"/>
    </source>
</evidence>
<feature type="domain" description="DNA methylase adenine-specific" evidence="8">
    <location>
        <begin position="156"/>
        <end position="464"/>
    </location>
</feature>
<dbReference type="Gene3D" id="3.40.50.150">
    <property type="entry name" value="Vaccinia Virus protein VP39"/>
    <property type="match status" value="1"/>
</dbReference>
<organism evidence="10 11">
    <name type="scientific">Brucella anthropi</name>
    <name type="common">Ochrobactrum anthropi</name>
    <dbReference type="NCBI Taxonomy" id="529"/>
    <lineage>
        <taxon>Bacteria</taxon>
        <taxon>Pseudomonadati</taxon>
        <taxon>Pseudomonadota</taxon>
        <taxon>Alphaproteobacteria</taxon>
        <taxon>Hyphomicrobiales</taxon>
        <taxon>Brucellaceae</taxon>
        <taxon>Brucella/Ochrobactrum group</taxon>
        <taxon>Brucella</taxon>
    </lineage>
</organism>
<evidence type="ECO:0000256" key="6">
    <source>
        <dbReference type="ARBA" id="ARBA00022747"/>
    </source>
</evidence>
<dbReference type="GO" id="GO:0003677">
    <property type="term" value="F:DNA binding"/>
    <property type="evidence" value="ECO:0007669"/>
    <property type="project" value="InterPro"/>
</dbReference>
<evidence type="ECO:0000313" key="10">
    <source>
        <dbReference type="EMBL" id="KAB2773594.1"/>
    </source>
</evidence>
<evidence type="ECO:0000256" key="7">
    <source>
        <dbReference type="ARBA" id="ARBA00047942"/>
    </source>
</evidence>
<dbReference type="InterPro" id="IPR038333">
    <property type="entry name" value="T1MK-like_N_sf"/>
</dbReference>
<evidence type="ECO:0000256" key="5">
    <source>
        <dbReference type="ARBA" id="ARBA00022691"/>
    </source>
</evidence>
<evidence type="ECO:0000256" key="1">
    <source>
        <dbReference type="ARBA" id="ARBA00006594"/>
    </source>
</evidence>
<gene>
    <name evidence="10" type="ORF">F9L04_01825</name>
</gene>
<keyword evidence="5" id="KW-0949">S-adenosyl-L-methionine</keyword>
<comment type="catalytic activity">
    <reaction evidence="7">
        <text>a 2'-deoxyadenosine in DNA + S-adenosyl-L-methionine = an N(6)-methyl-2'-deoxyadenosine in DNA + S-adenosyl-L-homocysteine + H(+)</text>
        <dbReference type="Rhea" id="RHEA:15197"/>
        <dbReference type="Rhea" id="RHEA-COMP:12418"/>
        <dbReference type="Rhea" id="RHEA-COMP:12419"/>
        <dbReference type="ChEBI" id="CHEBI:15378"/>
        <dbReference type="ChEBI" id="CHEBI:57856"/>
        <dbReference type="ChEBI" id="CHEBI:59789"/>
        <dbReference type="ChEBI" id="CHEBI:90615"/>
        <dbReference type="ChEBI" id="CHEBI:90616"/>
        <dbReference type="EC" id="2.1.1.72"/>
    </reaction>
</comment>
<reference evidence="10 11" key="1">
    <citation type="submission" date="2019-09" db="EMBL/GenBank/DDBJ databases">
        <title>Taxonomic organization of the family Brucellaceae based on a phylogenomic approach.</title>
        <authorList>
            <person name="Leclercq S."/>
            <person name="Cloeckaert A."/>
            <person name="Zygmunt M.S."/>
        </authorList>
    </citation>
    <scope>NUCLEOTIDE SEQUENCE [LARGE SCALE GENOMIC DNA]</scope>
    <source>
        <strain evidence="10 11">LMG 3313</strain>
    </source>
</reference>
<dbReference type="InterPro" id="IPR029063">
    <property type="entry name" value="SAM-dependent_MTases_sf"/>
</dbReference>
<dbReference type="SUPFAM" id="SSF53335">
    <property type="entry name" value="S-adenosyl-L-methionine-dependent methyltransferases"/>
    <property type="match status" value="1"/>
</dbReference>
<dbReference type="PANTHER" id="PTHR42933:SF3">
    <property type="entry name" value="TYPE I RESTRICTION ENZYME MJAVIII METHYLASE SUBUNIT"/>
    <property type="match status" value="1"/>
</dbReference>